<reference evidence="2" key="1">
    <citation type="submission" date="2021-02" db="EMBL/GenBank/DDBJ databases">
        <title>Genome sequence of Rhodospirillales sp. strain TMPK1 isolated from soil.</title>
        <authorList>
            <person name="Nakai R."/>
            <person name="Kusada H."/>
            <person name="Tamaki H."/>
        </authorList>
    </citation>
    <scope>NUCLEOTIDE SEQUENCE</scope>
    <source>
        <strain evidence="2">TMPK1</strain>
    </source>
</reference>
<dbReference type="EMBL" id="BOPV01000001">
    <property type="protein sequence ID" value="GIL40837.1"/>
    <property type="molecule type" value="Genomic_DNA"/>
</dbReference>
<dbReference type="Gene3D" id="3.40.190.10">
    <property type="entry name" value="Periplasmic binding protein-like II"/>
    <property type="match status" value="2"/>
</dbReference>
<sequence length="336" mass="36441">MISIKHPQLAAGLVGALLLLSLPAFAETKLSVTRQPGIPYLPTHVIEKEKLIEKHAKRLGVNDLALSWLTFSGGSAATDALLSGNVDVLNTGVGNLLLLWDRTKGGVKGIVACSAQPMVLMTRDPNIKSLKDYGPTDKIAVPTVKVSTQAILLQIAAAKQFGADQWAKLDPNTVQLGHPDAYIAMTNASHEVKSHFTTPPYSYLEQKNVPGARPILTSKDVIPEGLTQAHFFTTTKYAEANPKVIEAIKAATLEALQMIKSDPKRAVETYREISNDKTPVDELLELLKQPGMMDYDAAPHGTMRFAEHLFASGTLKTKPASWKDYYLPVAHDLAGS</sequence>
<gene>
    <name evidence="2" type="ORF">TMPK1_30740</name>
</gene>
<evidence type="ECO:0000313" key="3">
    <source>
        <dbReference type="Proteomes" id="UP000681075"/>
    </source>
</evidence>
<dbReference type="PANTHER" id="PTHR30024">
    <property type="entry name" value="ALIPHATIC SULFONATES-BINDING PROTEIN-RELATED"/>
    <property type="match status" value="1"/>
</dbReference>
<dbReference type="AlphaFoldDB" id="A0A8S8XH52"/>
<dbReference type="SUPFAM" id="SSF53850">
    <property type="entry name" value="Periplasmic binding protein-like II"/>
    <property type="match status" value="1"/>
</dbReference>
<evidence type="ECO:0000256" key="1">
    <source>
        <dbReference type="SAM" id="SignalP"/>
    </source>
</evidence>
<evidence type="ECO:0000313" key="2">
    <source>
        <dbReference type="EMBL" id="GIL40837.1"/>
    </source>
</evidence>
<name>A0A8S8XH52_9PROT</name>
<accession>A0A8S8XH52</accession>
<feature type="chain" id="PRO_5035740425" evidence="1">
    <location>
        <begin position="27"/>
        <end position="336"/>
    </location>
</feature>
<dbReference type="Proteomes" id="UP000681075">
    <property type="component" value="Unassembled WGS sequence"/>
</dbReference>
<dbReference type="RefSeq" id="WP_420244054.1">
    <property type="nucleotide sequence ID" value="NZ_BOPV01000001.1"/>
</dbReference>
<dbReference type="PANTHER" id="PTHR30024:SF2">
    <property type="entry name" value="ABC TRANSPORTER SUBSTRATE-BINDING PROTEIN"/>
    <property type="match status" value="1"/>
</dbReference>
<proteinExistence type="predicted"/>
<feature type="signal peptide" evidence="1">
    <location>
        <begin position="1"/>
        <end position="26"/>
    </location>
</feature>
<keyword evidence="3" id="KW-1185">Reference proteome</keyword>
<protein>
    <submittedName>
        <fullName evidence="2">ABC transporter substrate-binding protein</fullName>
    </submittedName>
</protein>
<organism evidence="2 3">
    <name type="scientific">Roseiterribacter gracilis</name>
    <dbReference type="NCBI Taxonomy" id="2812848"/>
    <lineage>
        <taxon>Bacteria</taxon>
        <taxon>Pseudomonadati</taxon>
        <taxon>Pseudomonadota</taxon>
        <taxon>Alphaproteobacteria</taxon>
        <taxon>Rhodospirillales</taxon>
        <taxon>Roseiterribacteraceae</taxon>
        <taxon>Roseiterribacter</taxon>
    </lineage>
</organism>
<comment type="caution">
    <text evidence="2">The sequence shown here is derived from an EMBL/GenBank/DDBJ whole genome shotgun (WGS) entry which is preliminary data.</text>
</comment>
<keyword evidence="1" id="KW-0732">Signal</keyword>